<feature type="binding site" evidence="6">
    <location>
        <position position="39"/>
    </location>
    <ligand>
        <name>Zn(2+)</name>
        <dbReference type="ChEBI" id="CHEBI:29105"/>
    </ligand>
</feature>
<comment type="similarity">
    <text evidence="6">Belongs to the eukaryotic ribosomal protein eS31 family.</text>
</comment>
<dbReference type="GO" id="GO:0003735">
    <property type="term" value="F:structural constituent of ribosome"/>
    <property type="evidence" value="ECO:0007669"/>
    <property type="project" value="InterPro"/>
</dbReference>
<evidence type="ECO:0000256" key="6">
    <source>
        <dbReference type="HAMAP-Rule" id="MF_00777"/>
    </source>
</evidence>
<dbReference type="Gene3D" id="6.20.50.180">
    <property type="match status" value="1"/>
</dbReference>
<dbReference type="InterPro" id="IPR002906">
    <property type="entry name" value="Ribosomal_eS31"/>
</dbReference>
<comment type="cofactor">
    <cofactor evidence="6">
        <name>Zn(2+)</name>
        <dbReference type="ChEBI" id="CHEBI:29105"/>
    </cofactor>
    <text evidence="6">Binds 1 zinc ion per subunit.</text>
</comment>
<feature type="binding site" evidence="6">
    <location>
        <position position="21"/>
    </location>
    <ligand>
        <name>Zn(2+)</name>
        <dbReference type="ChEBI" id="CHEBI:29105"/>
    </ligand>
</feature>
<dbReference type="SMART" id="SM01402">
    <property type="entry name" value="Ribosomal_S27"/>
    <property type="match status" value="1"/>
</dbReference>
<gene>
    <name evidence="6" type="primary">rps27ae</name>
    <name evidence="8" type="ORF">BEU04_04475</name>
</gene>
<dbReference type="GO" id="GO:0008270">
    <property type="term" value="F:zinc ion binding"/>
    <property type="evidence" value="ECO:0007669"/>
    <property type="project" value="UniProtKB-UniRule"/>
</dbReference>
<dbReference type="AlphaFoldDB" id="A0A1J5TRV4"/>
<evidence type="ECO:0000256" key="1">
    <source>
        <dbReference type="ARBA" id="ARBA00022723"/>
    </source>
</evidence>
<dbReference type="GO" id="GO:0005840">
    <property type="term" value="C:ribosome"/>
    <property type="evidence" value="ECO:0007669"/>
    <property type="project" value="UniProtKB-KW"/>
</dbReference>
<dbReference type="Proteomes" id="UP000183815">
    <property type="component" value="Unassembled WGS sequence"/>
</dbReference>
<comment type="subunit">
    <text evidence="6">Part of the 30S ribosomal subunit.</text>
</comment>
<dbReference type="InterPro" id="IPR011332">
    <property type="entry name" value="Ribosomal_zn-bd"/>
</dbReference>
<organism evidence="8 9">
    <name type="scientific">Marine Group III euryarchaeote CG-Bathy1</name>
    <dbReference type="NCBI Taxonomy" id="1889001"/>
    <lineage>
        <taxon>Archaea</taxon>
        <taxon>Methanobacteriati</taxon>
        <taxon>Thermoplasmatota</taxon>
        <taxon>Thermoplasmata</taxon>
        <taxon>Candidatus Thermoprofundales</taxon>
    </lineage>
</organism>
<keyword evidence="3 6" id="KW-0862">Zinc</keyword>
<evidence type="ECO:0000313" key="9">
    <source>
        <dbReference type="Proteomes" id="UP000183815"/>
    </source>
</evidence>
<accession>A0A1J5TRV4</accession>
<name>A0A1J5TRV4_9ARCH</name>
<evidence type="ECO:0000256" key="2">
    <source>
        <dbReference type="ARBA" id="ARBA00022771"/>
    </source>
</evidence>
<dbReference type="Pfam" id="PF01599">
    <property type="entry name" value="Ribosomal_S27"/>
    <property type="match status" value="1"/>
</dbReference>
<evidence type="ECO:0000256" key="5">
    <source>
        <dbReference type="ARBA" id="ARBA00023274"/>
    </source>
</evidence>
<proteinExistence type="inferred from homology"/>
<comment type="caution">
    <text evidence="8">The sequence shown here is derived from an EMBL/GenBank/DDBJ whole genome shotgun (WGS) entry which is preliminary data.</text>
</comment>
<keyword evidence="1 6" id="KW-0479">Metal-binding</keyword>
<keyword evidence="2 6" id="KW-0863">Zinc-finger</keyword>
<dbReference type="InterPro" id="IPR022845">
    <property type="entry name" value="Ribosomal_eS31_arc"/>
</dbReference>
<feature type="binding site" evidence="6">
    <location>
        <position position="42"/>
    </location>
    <ligand>
        <name>Zn(2+)</name>
        <dbReference type="ChEBI" id="CHEBI:29105"/>
    </ligand>
</feature>
<dbReference type="GO" id="GO:0006412">
    <property type="term" value="P:translation"/>
    <property type="evidence" value="ECO:0007669"/>
    <property type="project" value="UniProtKB-UniRule"/>
</dbReference>
<evidence type="ECO:0000313" key="8">
    <source>
        <dbReference type="EMBL" id="OIR19069.1"/>
    </source>
</evidence>
<protein>
    <recommendedName>
        <fullName evidence="6">Small ribosomal subunit protein eS31</fullName>
    </recommendedName>
</protein>
<feature type="domain" description="Small ribosomal subunit protein eS31" evidence="7">
    <location>
        <begin position="3"/>
        <end position="45"/>
    </location>
</feature>
<keyword evidence="5 6" id="KW-0687">Ribonucleoprotein</keyword>
<keyword evidence="4 6" id="KW-0689">Ribosomal protein</keyword>
<dbReference type="EMBL" id="MIYU01000006">
    <property type="protein sequence ID" value="OIR19069.1"/>
    <property type="molecule type" value="Genomic_DNA"/>
</dbReference>
<dbReference type="NCBIfam" id="NF001669">
    <property type="entry name" value="PRK00432.1"/>
    <property type="match status" value="1"/>
</dbReference>
<feature type="binding site" evidence="6">
    <location>
        <position position="24"/>
    </location>
    <ligand>
        <name>Zn(2+)</name>
        <dbReference type="ChEBI" id="CHEBI:29105"/>
    </ligand>
</feature>
<reference evidence="8 9" key="1">
    <citation type="submission" date="2016-08" db="EMBL/GenBank/DDBJ databases">
        <title>New Insights into Marine Group III Euryarchaeota, from dark to light.</title>
        <authorList>
            <person name="Haro-Moreno J.M."/>
            <person name="Rodriguez-Valera F."/>
            <person name="Lopez-Garcia P."/>
            <person name="Moreira D."/>
            <person name="Martin-Cuadrado A.B."/>
        </authorList>
    </citation>
    <scope>NUCLEOTIDE SEQUENCE [LARGE SCALE GENOMIC DNA]</scope>
    <source>
        <strain evidence="8">CG-Bathy1</strain>
    </source>
</reference>
<evidence type="ECO:0000256" key="4">
    <source>
        <dbReference type="ARBA" id="ARBA00022980"/>
    </source>
</evidence>
<evidence type="ECO:0000259" key="7">
    <source>
        <dbReference type="SMART" id="SM01402"/>
    </source>
</evidence>
<evidence type="ECO:0000256" key="3">
    <source>
        <dbReference type="ARBA" id="ARBA00022833"/>
    </source>
</evidence>
<dbReference type="SUPFAM" id="SSF57829">
    <property type="entry name" value="Zn-binding ribosomal proteins"/>
    <property type="match status" value="1"/>
</dbReference>
<dbReference type="GO" id="GO:1990904">
    <property type="term" value="C:ribonucleoprotein complex"/>
    <property type="evidence" value="ECO:0007669"/>
    <property type="project" value="UniProtKB-KW"/>
</dbReference>
<sequence>MKKSDYYKVVDGKISRLRDNCPKCGPGTFLAVHSDRKSCGSCGHTQSID</sequence>
<dbReference type="HAMAP" id="MF_00777">
    <property type="entry name" value="Ribosomal_eS31"/>
    <property type="match status" value="1"/>
</dbReference>
<comment type="caution">
    <text evidence="6">Lacks conserved residue(s) required for the propagation of feature annotation.</text>
</comment>